<dbReference type="AlphaFoldDB" id="A0AAF0IMM8"/>
<dbReference type="Proteomes" id="UP001219355">
    <property type="component" value="Chromosome 5"/>
</dbReference>
<gene>
    <name evidence="2" type="ORF">PRK78_007399</name>
</gene>
<proteinExistence type="predicted"/>
<keyword evidence="3" id="KW-1185">Reference proteome</keyword>
<feature type="region of interest" description="Disordered" evidence="1">
    <location>
        <begin position="37"/>
        <end position="67"/>
    </location>
</feature>
<protein>
    <submittedName>
        <fullName evidence="2">Uncharacterized protein</fullName>
    </submittedName>
</protein>
<reference evidence="2" key="1">
    <citation type="submission" date="2023-03" db="EMBL/GenBank/DDBJ databases">
        <title>Emydomyces testavorans Genome Sequence.</title>
        <authorList>
            <person name="Hoyer L."/>
        </authorList>
    </citation>
    <scope>NUCLEOTIDE SEQUENCE</scope>
    <source>
        <strain evidence="2">16-2883</strain>
    </source>
</reference>
<evidence type="ECO:0000313" key="2">
    <source>
        <dbReference type="EMBL" id="WEW61901.1"/>
    </source>
</evidence>
<evidence type="ECO:0000256" key="1">
    <source>
        <dbReference type="SAM" id="MobiDB-lite"/>
    </source>
</evidence>
<name>A0AAF0IMM8_9EURO</name>
<accession>A0AAF0IMM8</accession>
<evidence type="ECO:0000313" key="3">
    <source>
        <dbReference type="Proteomes" id="UP001219355"/>
    </source>
</evidence>
<sequence>MSSFEELGRLLQGHGLDNQAAFEDLWRFVTNLTEARIPARSQPQSSRGHANDQPAAQRPEPFTPGHTLRFTPKYARIRVDPSKGWDFSGPSAPAPPLRPCALKMPPFKVGISIDGWLPFRSKSAAGIFNQVENANEPVYLHLSSEVPGFELRDSFDRVILDKYVRFDPPYNNKNALLEAAQIRHTHELNANTQNWDAYVLAMRKWRIEHRIWEMNVLTREFESGNLAIFPPGITREEIQDALRHLQEENEQDAAGHIPAGYIGRPDPITVTFFSVPRHLSRQVHGIYEAFDTFAPEGNDS</sequence>
<dbReference type="EMBL" id="CP120631">
    <property type="protein sequence ID" value="WEW61901.1"/>
    <property type="molecule type" value="Genomic_DNA"/>
</dbReference>
<organism evidence="2 3">
    <name type="scientific">Emydomyces testavorans</name>
    <dbReference type="NCBI Taxonomy" id="2070801"/>
    <lineage>
        <taxon>Eukaryota</taxon>
        <taxon>Fungi</taxon>
        <taxon>Dikarya</taxon>
        <taxon>Ascomycota</taxon>
        <taxon>Pezizomycotina</taxon>
        <taxon>Eurotiomycetes</taxon>
        <taxon>Eurotiomycetidae</taxon>
        <taxon>Onygenales</taxon>
        <taxon>Nannizziopsiaceae</taxon>
        <taxon>Emydomyces</taxon>
    </lineage>
</organism>